<gene>
    <name evidence="1" type="ORF">JFP838_06980</name>
</gene>
<sequence>MTENQLREQLQKMRDMYFMSVSKLADTLEIHKPSLYQFINGSLKRNLNEKERIKLTEWVKCREIN</sequence>
<dbReference type="AlphaFoldDB" id="A0A127EHS8"/>
<accession>A0A127EHS8</accession>
<evidence type="ECO:0000313" key="1">
    <source>
        <dbReference type="EMBL" id="AMN35500.1"/>
    </source>
</evidence>
<reference evidence="1 2" key="1">
    <citation type="journal article" date="2016" name="PLoS ONE">
        <title>Plasmid Characterization and Chromosome Analysis of Two netF+ Clostridium perfringens Isolates Associated with Foal and Canine Necrotizing Enteritis.</title>
        <authorList>
            <person name="Mehdizadeh Gohari I."/>
            <person name="Kropinski A.M."/>
            <person name="Weese S.J."/>
            <person name="Parreira V.R."/>
            <person name="Whitehead A.E."/>
            <person name="Boerlin P."/>
            <person name="Prescott J.F."/>
        </authorList>
    </citation>
    <scope>NUCLEOTIDE SEQUENCE [LARGE SCALE GENOMIC DNA]</scope>
    <source>
        <strain evidence="1 2">JP838</strain>
    </source>
</reference>
<dbReference type="Proteomes" id="UP000070260">
    <property type="component" value="Chromosome"/>
</dbReference>
<evidence type="ECO:0000313" key="2">
    <source>
        <dbReference type="Proteomes" id="UP000070260"/>
    </source>
</evidence>
<name>A0A127EHS8_CLOPF</name>
<dbReference type="PATRIC" id="fig|1502.177.peg.1429"/>
<dbReference type="RefSeq" id="WP_061427664.1">
    <property type="nucleotide sequence ID" value="NZ_CAUJRZ010000044.1"/>
</dbReference>
<protein>
    <recommendedName>
        <fullName evidence="3">XRE family transcriptional regulator</fullName>
    </recommendedName>
</protein>
<proteinExistence type="predicted"/>
<evidence type="ECO:0008006" key="3">
    <source>
        <dbReference type="Google" id="ProtNLM"/>
    </source>
</evidence>
<organism evidence="1 2">
    <name type="scientific">Clostridium perfringens</name>
    <dbReference type="NCBI Taxonomy" id="1502"/>
    <lineage>
        <taxon>Bacteria</taxon>
        <taxon>Bacillati</taxon>
        <taxon>Bacillota</taxon>
        <taxon>Clostridia</taxon>
        <taxon>Eubacteriales</taxon>
        <taxon>Clostridiaceae</taxon>
        <taxon>Clostridium</taxon>
    </lineage>
</organism>
<dbReference type="EMBL" id="CP010994">
    <property type="protein sequence ID" value="AMN35500.1"/>
    <property type="molecule type" value="Genomic_DNA"/>
</dbReference>